<evidence type="ECO:0008006" key="5">
    <source>
        <dbReference type="Google" id="ProtNLM"/>
    </source>
</evidence>
<keyword evidence="2" id="KW-0472">Membrane</keyword>
<dbReference type="SMART" id="SM01297">
    <property type="entry name" value="KAP"/>
    <property type="match status" value="1"/>
</dbReference>
<dbReference type="InterPro" id="IPR000225">
    <property type="entry name" value="Armadillo"/>
</dbReference>
<dbReference type="PANTHER" id="PTHR15605:SF2">
    <property type="entry name" value="KINESIN-ASSOCIATED PROTEIN 3"/>
    <property type="match status" value="1"/>
</dbReference>
<dbReference type="InterPro" id="IPR016024">
    <property type="entry name" value="ARM-type_fold"/>
</dbReference>
<dbReference type="SMART" id="SM00185">
    <property type="entry name" value="ARM"/>
    <property type="match status" value="4"/>
</dbReference>
<dbReference type="Proteomes" id="UP001152888">
    <property type="component" value="Unassembled WGS sequence"/>
</dbReference>
<keyword evidence="2" id="KW-0812">Transmembrane</keyword>
<dbReference type="AlphaFoldDB" id="A0A9P0KQL0"/>
<evidence type="ECO:0000256" key="1">
    <source>
        <dbReference type="SAM" id="MobiDB-lite"/>
    </source>
</evidence>
<name>A0A9P0KQL0_ACAOB</name>
<keyword evidence="2" id="KW-1133">Transmembrane helix</keyword>
<evidence type="ECO:0000313" key="4">
    <source>
        <dbReference type="Proteomes" id="UP001152888"/>
    </source>
</evidence>
<dbReference type="Pfam" id="PF05804">
    <property type="entry name" value="KAP"/>
    <property type="match status" value="1"/>
</dbReference>
<gene>
    <name evidence="3" type="ORF">ACAOBT_LOCUS12800</name>
</gene>
<dbReference type="GO" id="GO:0005930">
    <property type="term" value="C:axoneme"/>
    <property type="evidence" value="ECO:0007669"/>
    <property type="project" value="TreeGrafter"/>
</dbReference>
<dbReference type="GO" id="GO:0016939">
    <property type="term" value="C:kinesin II complex"/>
    <property type="evidence" value="ECO:0007669"/>
    <property type="project" value="TreeGrafter"/>
</dbReference>
<feature type="transmembrane region" description="Helical" evidence="2">
    <location>
        <begin position="7"/>
        <end position="27"/>
    </location>
</feature>
<keyword evidence="4" id="KW-1185">Reference proteome</keyword>
<dbReference type="OrthoDB" id="10265679at2759"/>
<accession>A0A9P0KQL0</accession>
<dbReference type="SUPFAM" id="SSF48371">
    <property type="entry name" value="ARM repeat"/>
    <property type="match status" value="1"/>
</dbReference>
<feature type="region of interest" description="Disordered" evidence="1">
    <location>
        <begin position="139"/>
        <end position="161"/>
    </location>
</feature>
<sequence>MVIELTCFNIILAVLLYILIRACYFVIYSCRPFEMEPEVAKFMRTERKPGSIDVHPNIDAIVLNYELDVQILGPKEDILHGEKKNLKKNIELPMINSRTDCHALAKEVVNQCDLIHHSRLAEVEQIIYYIKKRKLQSGSKGVSALGDGDKNTDKTQNGNQEANYNNLSDYIDLLYEGMAEKIKGAHLIQFLARDPENLEALAKNETLISALGRVLREDWKRSITLSTHLVFTFFCFSMYSCFHEVILKCKIGSICMDIIDYELRRYDKWKADLEGGEAPSDIPIVRKPCPNSASMSEIPRSRIPEPVRPKSGNFSDTNIKAAMEGSVYDELTTSMENIDDKKLTPEQKLKRFRTLVKKQEHLLRVAFYLLLNISEDESVEEKMVKRNITGLLIKALDRDNDDLLILVVTFLKKLSIMQCNKDAMTSLNVVDKLPKMLESNSADLVHLTLKILFNLSFDNKVRYKIIKVGLLPKIVSYLSDEKHREVVLKILYHLSYDDEVKHYFVDCIGLIIDMLLLNAGNEDDKAMVALCINLSTDPSNTHQVIKSNRLQSLMMRAFTYEDPMLMKMLRNISDSAISAPSFIEFVGDIAKAVVESKQEDFVRECIGILSNLHLPDLDWAEIFKHFGMVKWVKNIITSNNTDPELVLQVVVLLGTAATDEGCAKLLCEKNILAALIDLLKTHQEDDEIVLQIVFVFFAVLSHHDNIEYVVGKTEAPAYLIDLLQDNNKSIRKICNTCLNIISEHSKTWADRICIEKFRNHNAHWLQMVDSQQFAMEEEEDEDELPPYLNTEYLSTAVVSPLRAFYMSHPPGMCTSRLLPASMSTTRDAIFTTPWYMVSASDRIE</sequence>
<dbReference type="GO" id="GO:0035869">
    <property type="term" value="C:ciliary transition zone"/>
    <property type="evidence" value="ECO:0007669"/>
    <property type="project" value="TreeGrafter"/>
</dbReference>
<dbReference type="InterPro" id="IPR011989">
    <property type="entry name" value="ARM-like"/>
</dbReference>
<reference evidence="3" key="1">
    <citation type="submission" date="2022-03" db="EMBL/GenBank/DDBJ databases">
        <authorList>
            <person name="Sayadi A."/>
        </authorList>
    </citation>
    <scope>NUCLEOTIDE SEQUENCE</scope>
</reference>
<evidence type="ECO:0000313" key="3">
    <source>
        <dbReference type="EMBL" id="CAH1977656.1"/>
    </source>
</evidence>
<protein>
    <recommendedName>
        <fullName evidence="5">Kinesin-associated protein 3</fullName>
    </recommendedName>
</protein>
<dbReference type="PANTHER" id="PTHR15605">
    <property type="entry name" value="KINESIN-ASSOCIATED PROTEINS"/>
    <property type="match status" value="1"/>
</dbReference>
<dbReference type="InterPro" id="IPR008658">
    <property type="entry name" value="KAP3"/>
</dbReference>
<dbReference type="Gene3D" id="1.25.10.10">
    <property type="entry name" value="Leucine-rich Repeat Variant"/>
    <property type="match status" value="1"/>
</dbReference>
<evidence type="ECO:0000256" key="2">
    <source>
        <dbReference type="SAM" id="Phobius"/>
    </source>
</evidence>
<dbReference type="GO" id="GO:0019894">
    <property type="term" value="F:kinesin binding"/>
    <property type="evidence" value="ECO:0007669"/>
    <property type="project" value="InterPro"/>
</dbReference>
<dbReference type="GO" id="GO:0007018">
    <property type="term" value="P:microtubule-based movement"/>
    <property type="evidence" value="ECO:0007669"/>
    <property type="project" value="TreeGrafter"/>
</dbReference>
<dbReference type="GO" id="GO:0044782">
    <property type="term" value="P:cilium organization"/>
    <property type="evidence" value="ECO:0007669"/>
    <property type="project" value="TreeGrafter"/>
</dbReference>
<dbReference type="EMBL" id="CAKOFQ010006863">
    <property type="protein sequence ID" value="CAH1977656.1"/>
    <property type="molecule type" value="Genomic_DNA"/>
</dbReference>
<proteinExistence type="predicted"/>
<comment type="caution">
    <text evidence="3">The sequence shown here is derived from an EMBL/GenBank/DDBJ whole genome shotgun (WGS) entry which is preliminary data.</text>
</comment>
<organism evidence="3 4">
    <name type="scientific">Acanthoscelides obtectus</name>
    <name type="common">Bean weevil</name>
    <name type="synonym">Bruchus obtectus</name>
    <dbReference type="NCBI Taxonomy" id="200917"/>
    <lineage>
        <taxon>Eukaryota</taxon>
        <taxon>Metazoa</taxon>
        <taxon>Ecdysozoa</taxon>
        <taxon>Arthropoda</taxon>
        <taxon>Hexapoda</taxon>
        <taxon>Insecta</taxon>
        <taxon>Pterygota</taxon>
        <taxon>Neoptera</taxon>
        <taxon>Endopterygota</taxon>
        <taxon>Coleoptera</taxon>
        <taxon>Polyphaga</taxon>
        <taxon>Cucujiformia</taxon>
        <taxon>Chrysomeloidea</taxon>
        <taxon>Chrysomelidae</taxon>
        <taxon>Bruchinae</taxon>
        <taxon>Bruchini</taxon>
        <taxon>Acanthoscelides</taxon>
    </lineage>
</organism>